<dbReference type="EMBL" id="GL945433">
    <property type="protein sequence ID" value="EGO25541.1"/>
    <property type="molecule type" value="Genomic_DNA"/>
</dbReference>
<dbReference type="OrthoDB" id="9999611at2759"/>
<dbReference type="Proteomes" id="UP000008064">
    <property type="component" value="Unassembled WGS sequence"/>
</dbReference>
<dbReference type="PANTHER" id="PTHR40460:SF1">
    <property type="entry name" value="CSBD-LIKE DOMAIN-CONTAINING PROTEIN"/>
    <property type="match status" value="1"/>
</dbReference>
<name>F8NT68_SERL9</name>
<evidence type="ECO:0000313" key="2">
    <source>
        <dbReference type="EMBL" id="EGO25541.1"/>
    </source>
</evidence>
<feature type="compositionally biased region" description="Basic and acidic residues" evidence="1">
    <location>
        <begin position="37"/>
        <end position="46"/>
    </location>
</feature>
<accession>F8NT68</accession>
<dbReference type="HOGENOM" id="CLU_167733_0_0_1"/>
<protein>
    <recommendedName>
        <fullName evidence="3">CsbD-like domain-containing protein</fullName>
    </recommendedName>
</protein>
<dbReference type="PANTHER" id="PTHR40460">
    <property type="entry name" value="CHROMOSOME 1, WHOLE GENOME SHOTGUN SEQUENCE"/>
    <property type="match status" value="1"/>
</dbReference>
<feature type="compositionally biased region" description="Polar residues" evidence="1">
    <location>
        <begin position="1"/>
        <end position="36"/>
    </location>
</feature>
<reference evidence="2" key="1">
    <citation type="submission" date="2011-04" db="EMBL/GenBank/DDBJ databases">
        <title>Evolution of plant cell wall degrading machinery underlies the functional diversity of forest fungi.</title>
        <authorList>
            <consortium name="US DOE Joint Genome Institute (JGI-PGF)"/>
            <person name="Eastwood D.C."/>
            <person name="Floudas D."/>
            <person name="Binder M."/>
            <person name="Majcherczyk A."/>
            <person name="Schneider P."/>
            <person name="Aerts A."/>
            <person name="Asiegbu F.O."/>
            <person name="Baker S.E."/>
            <person name="Barry K."/>
            <person name="Bendiksby M."/>
            <person name="Blumentritt M."/>
            <person name="Coutinho P.M."/>
            <person name="Cullen D."/>
            <person name="Cullen D."/>
            <person name="Gathman A."/>
            <person name="Goodell B."/>
            <person name="Henrissat B."/>
            <person name="Ihrmark K."/>
            <person name="Kauserud H."/>
            <person name="Kohler A."/>
            <person name="LaButti K."/>
            <person name="Lapidus A."/>
            <person name="Lavin J.L."/>
            <person name="Lee Y.-H."/>
            <person name="Lindquist E."/>
            <person name="Lilly W."/>
            <person name="Lucas S."/>
            <person name="Morin E."/>
            <person name="Murat C."/>
            <person name="Oguiza J.A."/>
            <person name="Park J."/>
            <person name="Pisabarro A.G."/>
            <person name="Riley R."/>
            <person name="Rosling A."/>
            <person name="Salamov A."/>
            <person name="Schmidt O."/>
            <person name="Schmutz J."/>
            <person name="Skrede I."/>
            <person name="Stenlid J."/>
            <person name="Wiebenga A."/>
            <person name="Xie X."/>
            <person name="Kues U."/>
            <person name="Hibbett D.S."/>
            <person name="Hoffmeister D."/>
            <person name="Hogberg N."/>
            <person name="Martin F."/>
            <person name="Grigoriev I.V."/>
            <person name="Watkinson S.C."/>
        </authorList>
    </citation>
    <scope>NUCLEOTIDE SEQUENCE</scope>
    <source>
        <strain evidence="2">S7.9</strain>
    </source>
</reference>
<dbReference type="GeneID" id="18818968"/>
<proteinExistence type="predicted"/>
<evidence type="ECO:0000256" key="1">
    <source>
        <dbReference type="SAM" id="MobiDB-lite"/>
    </source>
</evidence>
<gene>
    <name evidence="2" type="ORF">SERLADRAFT_465864</name>
</gene>
<sequence length="101" mass="10816">MSYQDPSKTSGQFHSAKGTVNETIGSLTGATSWQQSGKDEHAKGESEYNAAKGKGYVEGTTDRIVGKKDTVAGAFTGDKQQQAEGNARHDKGETQQELNKH</sequence>
<dbReference type="AlphaFoldDB" id="F8NT68"/>
<feature type="region of interest" description="Disordered" evidence="1">
    <location>
        <begin position="1"/>
        <end position="101"/>
    </location>
</feature>
<dbReference type="RefSeq" id="XP_007317663.1">
    <property type="nucleotide sequence ID" value="XM_007317601.1"/>
</dbReference>
<dbReference type="InterPro" id="IPR036629">
    <property type="entry name" value="YjbJ_sf"/>
</dbReference>
<dbReference type="KEGG" id="sla:SERLADRAFT_465864"/>
<feature type="compositionally biased region" description="Basic and acidic residues" evidence="1">
    <location>
        <begin position="86"/>
        <end position="101"/>
    </location>
</feature>
<feature type="compositionally biased region" description="Basic and acidic residues" evidence="1">
    <location>
        <begin position="60"/>
        <end position="70"/>
    </location>
</feature>
<organism>
    <name type="scientific">Serpula lacrymans var. lacrymans (strain S7.9)</name>
    <name type="common">Dry rot fungus</name>
    <dbReference type="NCBI Taxonomy" id="578457"/>
    <lineage>
        <taxon>Eukaryota</taxon>
        <taxon>Fungi</taxon>
        <taxon>Dikarya</taxon>
        <taxon>Basidiomycota</taxon>
        <taxon>Agaricomycotina</taxon>
        <taxon>Agaricomycetes</taxon>
        <taxon>Agaricomycetidae</taxon>
        <taxon>Boletales</taxon>
        <taxon>Coniophorineae</taxon>
        <taxon>Serpulaceae</taxon>
        <taxon>Serpula</taxon>
    </lineage>
</organism>
<evidence type="ECO:0008006" key="3">
    <source>
        <dbReference type="Google" id="ProtNLM"/>
    </source>
</evidence>
<dbReference type="SUPFAM" id="SSF69047">
    <property type="entry name" value="Hypothetical protein YjbJ"/>
    <property type="match status" value="1"/>
</dbReference>